<dbReference type="AlphaFoldDB" id="A0A4Y2SCB4"/>
<organism evidence="4 5">
    <name type="scientific">Araneus ventricosus</name>
    <name type="common">Orbweaver spider</name>
    <name type="synonym">Epeira ventricosa</name>
    <dbReference type="NCBI Taxonomy" id="182803"/>
    <lineage>
        <taxon>Eukaryota</taxon>
        <taxon>Metazoa</taxon>
        <taxon>Ecdysozoa</taxon>
        <taxon>Arthropoda</taxon>
        <taxon>Chelicerata</taxon>
        <taxon>Arachnida</taxon>
        <taxon>Araneae</taxon>
        <taxon>Araneomorphae</taxon>
        <taxon>Entelegynae</taxon>
        <taxon>Araneoidea</taxon>
        <taxon>Araneidae</taxon>
        <taxon>Araneus</taxon>
    </lineage>
</organism>
<dbReference type="Gene3D" id="3.60.10.10">
    <property type="entry name" value="Endonuclease/exonuclease/phosphatase"/>
    <property type="match status" value="1"/>
</dbReference>
<dbReference type="GO" id="GO:0003824">
    <property type="term" value="F:catalytic activity"/>
    <property type="evidence" value="ECO:0007669"/>
    <property type="project" value="InterPro"/>
</dbReference>
<reference evidence="4 5" key="1">
    <citation type="journal article" date="2019" name="Sci. Rep.">
        <title>Orb-weaving spider Araneus ventricosus genome elucidates the spidroin gene catalogue.</title>
        <authorList>
            <person name="Kono N."/>
            <person name="Nakamura H."/>
            <person name="Ohtoshi R."/>
            <person name="Moran D.A.P."/>
            <person name="Shinohara A."/>
            <person name="Yoshida Y."/>
            <person name="Fujiwara M."/>
            <person name="Mori M."/>
            <person name="Tomita M."/>
            <person name="Arakawa K."/>
        </authorList>
    </citation>
    <scope>NUCLEOTIDE SEQUENCE [LARGE SCALE GENOMIC DNA]</scope>
</reference>
<dbReference type="InterPro" id="IPR036691">
    <property type="entry name" value="Endo/exonu/phosph_ase_sf"/>
</dbReference>
<dbReference type="PANTHER" id="PTHR19446">
    <property type="entry name" value="REVERSE TRANSCRIPTASES"/>
    <property type="match status" value="1"/>
</dbReference>
<keyword evidence="5" id="KW-1185">Reference proteome</keyword>
<dbReference type="SMART" id="SM00343">
    <property type="entry name" value="ZnF_C2HC"/>
    <property type="match status" value="2"/>
</dbReference>
<accession>A0A4Y2SCB4</accession>
<dbReference type="Gene3D" id="4.10.60.10">
    <property type="entry name" value="Zinc finger, CCHC-type"/>
    <property type="match status" value="1"/>
</dbReference>
<comment type="caution">
    <text evidence="4">The sequence shown here is derived from an EMBL/GenBank/DDBJ whole genome shotgun (WGS) entry which is preliminary data.</text>
</comment>
<dbReference type="InterPro" id="IPR001878">
    <property type="entry name" value="Znf_CCHC"/>
</dbReference>
<dbReference type="OrthoDB" id="6437148at2759"/>
<keyword evidence="1" id="KW-0862">Zinc</keyword>
<name>A0A4Y2SCB4_ARAVE</name>
<dbReference type="EMBL" id="BGPR01020996">
    <property type="protein sequence ID" value="GBN85862.1"/>
    <property type="molecule type" value="Genomic_DNA"/>
</dbReference>
<evidence type="ECO:0000313" key="4">
    <source>
        <dbReference type="EMBL" id="GBN85862.1"/>
    </source>
</evidence>
<dbReference type="PROSITE" id="PS50158">
    <property type="entry name" value="ZF_CCHC"/>
    <property type="match status" value="2"/>
</dbReference>
<dbReference type="SUPFAM" id="SSF57756">
    <property type="entry name" value="Retrovirus zinc finger-like domains"/>
    <property type="match status" value="1"/>
</dbReference>
<dbReference type="InterPro" id="IPR036875">
    <property type="entry name" value="Znf_CCHC_sf"/>
</dbReference>
<dbReference type="SUPFAM" id="SSF56219">
    <property type="entry name" value="DNase I-like"/>
    <property type="match status" value="1"/>
</dbReference>
<proteinExistence type="predicted"/>
<feature type="domain" description="CCHC-type" evidence="3">
    <location>
        <begin position="228"/>
        <end position="243"/>
    </location>
</feature>
<sequence length="742" mass="87087">MEQKELIHTKLDKMALPPATFADVIKDDDRRFRSRSRPREKKNTLLVYSKDEAESNKVKDKIQKSIDPFKLKIGIRSIKNVKKGILIECNSDNDLNKLSDEIEGNETLKNECEVHLPKKVNPKIIIYRVSEPFDVDDGIKKLKEQNIELDEAELAHEHLQSTKNGTNWIISIDPKSFFRIMKIGKINFGWQRYNIREYIRIKQCYKCYRFGHLAKVCRNISEKEKMICSQCGQEGHKNKECTNVTKCINCTRYNERNRIKYDSTIGGCPKGFLQIAFNFEPRVATIIKSTLKFIKIEVVRDMVVLSVTWNDMEYIIINIYCSPSENLDSQILKLETICYRFSNNRIIIMGDFNAKSSAWSPRPTDERGKSILEFVNKMDLFIENNGGSLATYSSEKGESWIDLTITKNIDQNLVENWCVHSEITGSDHRLISFTLCEKRTNQSKNRLVWKIENMKLLEFKSEISRLIREFKRKGVNRGNLDLMLRNFCEKLYRVCVKCIKKTKRKNWRNAVWWTDKLEVDRSKVRALRRRFQACQEPQERIERRIVFKREYSMYKKLIINEKMSSFRNFLEKLVSKNNLGLVKDVLKIGNIELRIEKIKLANGNYIESFKECRNFIIKSHFPYIQKDNIEINYEECEEYPAFTLDEVEMCLDKMKKGKAPGEDGFTLGIIKEIYLADPVWFVEMLNNCLNFGCFPVLWKESRIVLIPKANKDLSSYESYRPICLLAIWGKILVNDPKTCGFS</sequence>
<protein>
    <recommendedName>
        <fullName evidence="3">CCHC-type domain-containing protein</fullName>
    </recommendedName>
</protein>
<feature type="domain" description="CCHC-type" evidence="3">
    <location>
        <begin position="204"/>
        <end position="219"/>
    </location>
</feature>
<keyword evidence="1" id="KW-0479">Metal-binding</keyword>
<evidence type="ECO:0000256" key="1">
    <source>
        <dbReference type="PROSITE-ProRule" id="PRU00047"/>
    </source>
</evidence>
<gene>
    <name evidence="4" type="primary">R1A1-elementORF2_380</name>
    <name evidence="4" type="ORF">AVEN_233282_1</name>
</gene>
<evidence type="ECO:0000259" key="3">
    <source>
        <dbReference type="PROSITE" id="PS50158"/>
    </source>
</evidence>
<evidence type="ECO:0000313" key="5">
    <source>
        <dbReference type="Proteomes" id="UP000499080"/>
    </source>
</evidence>
<dbReference type="GO" id="GO:0008270">
    <property type="term" value="F:zinc ion binding"/>
    <property type="evidence" value="ECO:0007669"/>
    <property type="project" value="UniProtKB-KW"/>
</dbReference>
<dbReference type="InterPro" id="IPR005135">
    <property type="entry name" value="Endo/exonuclease/phosphatase"/>
</dbReference>
<dbReference type="Pfam" id="PF14529">
    <property type="entry name" value="Exo_endo_phos_2"/>
    <property type="match status" value="1"/>
</dbReference>
<keyword evidence="1" id="KW-0863">Zinc-finger</keyword>
<feature type="coiled-coil region" evidence="2">
    <location>
        <begin position="135"/>
        <end position="162"/>
    </location>
</feature>
<dbReference type="Proteomes" id="UP000499080">
    <property type="component" value="Unassembled WGS sequence"/>
</dbReference>
<evidence type="ECO:0000256" key="2">
    <source>
        <dbReference type="SAM" id="Coils"/>
    </source>
</evidence>
<keyword evidence="2" id="KW-0175">Coiled coil</keyword>
<dbReference type="GO" id="GO:0003676">
    <property type="term" value="F:nucleic acid binding"/>
    <property type="evidence" value="ECO:0007669"/>
    <property type="project" value="InterPro"/>
</dbReference>